<dbReference type="PANTHER" id="PTHR43008">
    <property type="entry name" value="BENZIL REDUCTASE"/>
    <property type="match status" value="1"/>
</dbReference>
<feature type="non-terminal residue" evidence="3">
    <location>
        <position position="1"/>
    </location>
</feature>
<proteinExistence type="inferred from homology"/>
<dbReference type="GO" id="GO:0050664">
    <property type="term" value="F:oxidoreductase activity, acting on NAD(P)H, oxygen as acceptor"/>
    <property type="evidence" value="ECO:0007669"/>
    <property type="project" value="TreeGrafter"/>
</dbReference>
<organism evidence="3 4">
    <name type="scientific">Pseudopithomyces chartarum</name>
    <dbReference type="NCBI Taxonomy" id="1892770"/>
    <lineage>
        <taxon>Eukaryota</taxon>
        <taxon>Fungi</taxon>
        <taxon>Dikarya</taxon>
        <taxon>Ascomycota</taxon>
        <taxon>Pezizomycotina</taxon>
        <taxon>Dothideomycetes</taxon>
        <taxon>Pleosporomycetidae</taxon>
        <taxon>Pleosporales</taxon>
        <taxon>Massarineae</taxon>
        <taxon>Didymosphaeriaceae</taxon>
        <taxon>Pseudopithomyces</taxon>
    </lineage>
</organism>
<dbReference type="Proteomes" id="UP001280581">
    <property type="component" value="Unassembled WGS sequence"/>
</dbReference>
<reference evidence="3 4" key="1">
    <citation type="submission" date="2021-02" db="EMBL/GenBank/DDBJ databases">
        <title>Genome assembly of Pseudopithomyces chartarum.</title>
        <authorList>
            <person name="Jauregui R."/>
            <person name="Singh J."/>
            <person name="Voisey C."/>
        </authorList>
    </citation>
    <scope>NUCLEOTIDE SEQUENCE [LARGE SCALE GENOMIC DNA]</scope>
    <source>
        <strain evidence="3 4">AGR01</strain>
    </source>
</reference>
<keyword evidence="4" id="KW-1185">Reference proteome</keyword>
<dbReference type="SUPFAM" id="SSF51735">
    <property type="entry name" value="NAD(P)-binding Rossmann-fold domains"/>
    <property type="match status" value="1"/>
</dbReference>
<dbReference type="Gene3D" id="3.40.50.720">
    <property type="entry name" value="NAD(P)-binding Rossmann-like Domain"/>
    <property type="match status" value="1"/>
</dbReference>
<dbReference type="InterPro" id="IPR002347">
    <property type="entry name" value="SDR_fam"/>
</dbReference>
<dbReference type="EMBL" id="WVTA01000013">
    <property type="protein sequence ID" value="KAK3202662.1"/>
    <property type="molecule type" value="Genomic_DNA"/>
</dbReference>
<protein>
    <recommendedName>
        <fullName evidence="5">NAD(P)-binding protein</fullName>
    </recommendedName>
</protein>
<dbReference type="AlphaFoldDB" id="A0AAN6LRE7"/>
<dbReference type="Pfam" id="PF00106">
    <property type="entry name" value="adh_short"/>
    <property type="match status" value="1"/>
</dbReference>
<comment type="similarity">
    <text evidence="1">Belongs to the short-chain dehydrogenases/reductases (SDR) family.</text>
</comment>
<accession>A0AAN6LRE7</accession>
<evidence type="ECO:0000256" key="1">
    <source>
        <dbReference type="ARBA" id="ARBA00006484"/>
    </source>
</evidence>
<dbReference type="GO" id="GO:0016616">
    <property type="term" value="F:oxidoreductase activity, acting on the CH-OH group of donors, NAD or NADP as acceptor"/>
    <property type="evidence" value="ECO:0007669"/>
    <property type="project" value="UniProtKB-ARBA"/>
</dbReference>
<sequence length="251" mass="28189">VGGGQGIGWEAVKAAFRYSSEAQIFIFGLHIEKEIWSLPERREGRVFILEGDVTDERVRRSVIDNCVMEMGGIDTLVFTAGVITPIERIEKVNMDEVKRAFDINVFGCMAMCQLLLPKLRCARASNPTNTAYGKIIILSSGCDKDISYHGWMPYCSTKAALTRFIEMLAHEEPLICVQGVYPRLTRTRMPKDVIAGKYKGIMADHEIERFRIWNEIGDQMVEPPEWCGDAVAKLALGLNPSVVYIKLNARA</sequence>
<dbReference type="PANTHER" id="PTHR43008:SF8">
    <property type="entry name" value="BENZIL REDUCTASE ((S)-BENZOIN FORMING) IRC24"/>
    <property type="match status" value="1"/>
</dbReference>
<evidence type="ECO:0008006" key="5">
    <source>
        <dbReference type="Google" id="ProtNLM"/>
    </source>
</evidence>
<keyword evidence="2" id="KW-0560">Oxidoreductase</keyword>
<evidence type="ECO:0000313" key="4">
    <source>
        <dbReference type="Proteomes" id="UP001280581"/>
    </source>
</evidence>
<comment type="caution">
    <text evidence="3">The sequence shown here is derived from an EMBL/GenBank/DDBJ whole genome shotgun (WGS) entry which is preliminary data.</text>
</comment>
<dbReference type="InterPro" id="IPR036291">
    <property type="entry name" value="NAD(P)-bd_dom_sf"/>
</dbReference>
<gene>
    <name evidence="3" type="ORF">GRF29_154g339786</name>
</gene>
<dbReference type="CDD" id="cd05233">
    <property type="entry name" value="SDR_c"/>
    <property type="match status" value="1"/>
</dbReference>
<name>A0AAN6LRE7_9PLEO</name>
<evidence type="ECO:0000313" key="3">
    <source>
        <dbReference type="EMBL" id="KAK3202662.1"/>
    </source>
</evidence>
<evidence type="ECO:0000256" key="2">
    <source>
        <dbReference type="ARBA" id="ARBA00023002"/>
    </source>
</evidence>